<gene>
    <name evidence="1" type="ORF">QVO10_01385</name>
</gene>
<evidence type="ECO:0000313" key="1">
    <source>
        <dbReference type="EMBL" id="MDN0048049.1"/>
    </source>
</evidence>
<dbReference type="InterPro" id="IPR027417">
    <property type="entry name" value="P-loop_NTPase"/>
</dbReference>
<comment type="caution">
    <text evidence="1">The sequence shown here is derived from an EMBL/GenBank/DDBJ whole genome shotgun (WGS) entry which is preliminary data.</text>
</comment>
<dbReference type="Gene3D" id="3.40.50.300">
    <property type="entry name" value="P-loop containing nucleotide triphosphate hydrolases"/>
    <property type="match status" value="1"/>
</dbReference>
<accession>A0ABT7X1U4</accession>
<dbReference type="RefSeq" id="WP_301638889.1">
    <property type="nucleotide sequence ID" value="NZ_JAUEII010000002.1"/>
</dbReference>
<sequence length="844" mass="97863">MDRNDNDVQKLKTGISGLDNLFYSGIQLSQYAELDKIDIKGEEAGQGNAPQGNDNGNGHENNGIVIAIRGVKGTHKLLLATQMLQGLTKEINRLLSKRKREPGHLSLLYSLNKSDDNLQDLYLDLLLSKEINHIIKENINKRNSVWYSNTLSTSLFKQETTNKNRNNGKDWNYVPNDYREHTDLYICDRTFYYNSRTNSLHFRRMDEGDDNENILFPRRHNKLSEYCKEKEEWPTCMDGIKEDFFNVGFNELNGKDTNGTVADTSVESYYSETALQKFQNILSYLEEMKGTSPCIVIDGFAQFQDEELKRVPISHLFKLLRIKSFFSILIFDERGKDISCNADIIIDMRQGHEEANHYTFYELQITKSTYQTTVLGWHQYKERPYGVEVFPSVHRLLQRRDYLSFVLSNTHQSIVDESYEEYLRSIKRWGYADQEVGNLDYEKFRSEKPRRQNCLLQEMYARQMERMLPDENAVTECEVGKNMLEEVLLENPIEPKCKWLEVKKWKSHNDITALIGNPNSYKRLLANAATFNAARKGEHTLIILFDKEEGDVCRQTVCPGFRSEGPCCITIDGQIRENHQLDNWMPCARPMNGKKGMAPFRICDGDCPDRKECMLAAECTKCYEYIHFFGIRMGCISADELFSVIKEQLETKFENGECFKRVVIDDLQKVDFSFPLLKNNQLFLSALITLFREYNVKAQILCDKRAMLALPLCSMADNVVCIRREEEDVDKVTIYIERNSEHVEPSGIYRYTVENIERMFRCSSNDPKIELTKSITYKTLQEIKKADKCPSEKDNGDDTGKKETCVVCTKIGSMKEYWRTRYSISDCPCPSNNTDTKDSNPNEE</sequence>
<organism evidence="1 2">
    <name type="scientific">Bacteroides gallinaceum</name>
    <dbReference type="NCBI Taxonomy" id="1462571"/>
    <lineage>
        <taxon>Bacteria</taxon>
        <taxon>Pseudomonadati</taxon>
        <taxon>Bacteroidota</taxon>
        <taxon>Bacteroidia</taxon>
        <taxon>Bacteroidales</taxon>
        <taxon>Bacteroidaceae</taxon>
        <taxon>Bacteroides</taxon>
    </lineage>
</organism>
<dbReference type="EMBL" id="JAUEII010000002">
    <property type="protein sequence ID" value="MDN0048049.1"/>
    <property type="molecule type" value="Genomic_DNA"/>
</dbReference>
<reference evidence="1" key="1">
    <citation type="submission" date="2023-06" db="EMBL/GenBank/DDBJ databases">
        <authorList>
            <person name="Zeman M."/>
            <person name="Kubasova T."/>
            <person name="Jahodarova E."/>
            <person name="Nykrynova M."/>
            <person name="Rychlik I."/>
        </authorList>
    </citation>
    <scope>NUCLEOTIDE SEQUENCE</scope>
    <source>
        <strain evidence="1">84_SSukc20</strain>
    </source>
</reference>
<dbReference type="Proteomes" id="UP001167871">
    <property type="component" value="Unassembled WGS sequence"/>
</dbReference>
<evidence type="ECO:0000313" key="2">
    <source>
        <dbReference type="Proteomes" id="UP001167871"/>
    </source>
</evidence>
<protein>
    <submittedName>
        <fullName evidence="1">Uncharacterized protein</fullName>
    </submittedName>
</protein>
<name>A0ABT7X1U4_9BACE</name>
<proteinExistence type="predicted"/>
<reference evidence="1" key="2">
    <citation type="submission" date="2024-05" db="EMBL/GenBank/DDBJ databases">
        <title>Identification and characterization of horizontal gene transfer across gut microbiota members of farm animals based on homology search.</title>
        <authorList>
            <person name="Schwarzerova J."/>
            <person name="Nykrynova M."/>
            <person name="Jureckova K."/>
            <person name="Cejkova D."/>
            <person name="Rychlik I."/>
        </authorList>
    </citation>
    <scope>NUCLEOTIDE SEQUENCE</scope>
    <source>
        <strain evidence="1">84_SSukc20</strain>
    </source>
</reference>
<keyword evidence="2" id="KW-1185">Reference proteome</keyword>